<dbReference type="Proteomes" id="UP000192422">
    <property type="component" value="Chromosome"/>
</dbReference>
<protein>
    <submittedName>
        <fullName evidence="2">Uncharacterized protein</fullName>
    </submittedName>
</protein>
<feature type="region of interest" description="Disordered" evidence="1">
    <location>
        <begin position="22"/>
        <end position="50"/>
    </location>
</feature>
<evidence type="ECO:0000256" key="1">
    <source>
        <dbReference type="SAM" id="MobiDB-lite"/>
    </source>
</evidence>
<reference evidence="2 3" key="1">
    <citation type="submission" date="2020-05" db="EMBL/GenBank/DDBJ databases">
        <title>Thioclava electrotropha strain Elox9 finished genome.</title>
        <authorList>
            <person name="Rowe A.R."/>
            <person name="Wilbanks E.G."/>
        </authorList>
    </citation>
    <scope>NUCLEOTIDE SEQUENCE [LARGE SCALE GENOMIC DNA]</scope>
    <source>
        <strain evidence="2 3">Elox9</strain>
    </source>
</reference>
<dbReference type="RefSeq" id="WP_165757045.1">
    <property type="nucleotide sequence ID" value="NZ_CP053562.1"/>
</dbReference>
<gene>
    <name evidence="2" type="ORF">AKL02_003545</name>
</gene>
<dbReference type="EMBL" id="CP053562">
    <property type="protein sequence ID" value="QPZ89405.1"/>
    <property type="molecule type" value="Genomic_DNA"/>
</dbReference>
<evidence type="ECO:0000313" key="3">
    <source>
        <dbReference type="Proteomes" id="UP000192422"/>
    </source>
</evidence>
<sequence length="50" mass="5445">MGYSPQKKQLDLKDFLSQPAKKGFRKGVGFRRAPTNPTPVKAGAKQATAK</sequence>
<evidence type="ECO:0000313" key="2">
    <source>
        <dbReference type="EMBL" id="QPZ89405.1"/>
    </source>
</evidence>
<name>A0ABX6YNM9_9RHOB</name>
<organism evidence="2 3">
    <name type="scientific">Thioclava electrotropha</name>
    <dbReference type="NCBI Taxonomy" id="1549850"/>
    <lineage>
        <taxon>Bacteria</taxon>
        <taxon>Pseudomonadati</taxon>
        <taxon>Pseudomonadota</taxon>
        <taxon>Alphaproteobacteria</taxon>
        <taxon>Rhodobacterales</taxon>
        <taxon>Paracoccaceae</taxon>
        <taxon>Thioclava</taxon>
    </lineage>
</organism>
<keyword evidence="3" id="KW-1185">Reference proteome</keyword>
<accession>A0ABX6YNM9</accession>
<proteinExistence type="predicted"/>